<sequence>MASSPSSSHSCLVASSPTPCHSGSIIPIPFPCHRLCASPPTPWSPTSSIPAVSQPSIKVNSAELTPKPFPHSSHLKGFWPRWELSAKCFPHSGQPKGPRRRKVLVHSPQENGRSPEWKRLCWWSTRLEWWGFSPVWVRRWLASVELPEKRFPHSWHWYGFSPV</sequence>
<evidence type="ECO:0000313" key="2">
    <source>
        <dbReference type="Proteomes" id="UP000694559"/>
    </source>
</evidence>
<dbReference type="OrthoDB" id="8948503at2759"/>
<reference evidence="1" key="2">
    <citation type="submission" date="2025-09" db="UniProtKB">
        <authorList>
            <consortium name="Ensembl"/>
        </authorList>
    </citation>
    <scope>IDENTIFICATION</scope>
</reference>
<dbReference type="Ensembl" id="ENSNNAT00000020687.1">
    <property type="protein sequence ID" value="ENSNNAP00000019709.1"/>
    <property type="gene ID" value="ENSNNAG00000013117.1"/>
</dbReference>
<dbReference type="AlphaFoldDB" id="A0A8C7E2X6"/>
<dbReference type="Proteomes" id="UP000694559">
    <property type="component" value="Unplaced"/>
</dbReference>
<protein>
    <submittedName>
        <fullName evidence="1">Uncharacterized protein</fullName>
    </submittedName>
</protein>
<organism evidence="1 2">
    <name type="scientific">Naja naja</name>
    <name type="common">Indian cobra</name>
    <dbReference type="NCBI Taxonomy" id="35670"/>
    <lineage>
        <taxon>Eukaryota</taxon>
        <taxon>Metazoa</taxon>
        <taxon>Chordata</taxon>
        <taxon>Craniata</taxon>
        <taxon>Vertebrata</taxon>
        <taxon>Euteleostomi</taxon>
        <taxon>Lepidosauria</taxon>
        <taxon>Squamata</taxon>
        <taxon>Bifurcata</taxon>
        <taxon>Unidentata</taxon>
        <taxon>Episquamata</taxon>
        <taxon>Toxicofera</taxon>
        <taxon>Serpentes</taxon>
        <taxon>Colubroidea</taxon>
        <taxon>Elapidae</taxon>
        <taxon>Elapinae</taxon>
        <taxon>Naja</taxon>
    </lineage>
</organism>
<name>A0A8C7E2X6_NAJNA</name>
<keyword evidence="2" id="KW-1185">Reference proteome</keyword>
<dbReference type="OMA" id="RWELSAK"/>
<evidence type="ECO:0000313" key="1">
    <source>
        <dbReference type="Ensembl" id="ENSNNAP00000019709.1"/>
    </source>
</evidence>
<accession>A0A8C7E2X6</accession>
<proteinExistence type="predicted"/>
<reference evidence="1" key="1">
    <citation type="submission" date="2025-08" db="UniProtKB">
        <authorList>
            <consortium name="Ensembl"/>
        </authorList>
    </citation>
    <scope>IDENTIFICATION</scope>
</reference>
<dbReference type="GeneTree" id="ENSGT01150000289046"/>